<sequence length="692" mass="79622">MFRINEVVKFHDERFRILESLDEQLVWISLDDEKALPELILTGEIYKAIDDDAFERIDDPYNYLVYESPGEGTVARDKRDKNFAVLRPLIELTDFYNPKRRGPVVDKIVTEFGTTKQTVYRLARRYWQRGQIPNALLPDYKNSGGKGKKRVAKGKKLGRPRKYSPGTGAIVDEQTERLFRIAIDKYILSDKGHSFPYAHRRLETMYHNYFPDVTEENLPSLWQLRHFYKREYNQTEALQKRISKKDYSKDIRPLHGTAASQALGPGSRYEIDATIADVYLVSDSDRGNIVGRPVVYMVIDVFSRMVAGFYIGFENPSYAAALQALHVAISSKSDYCRELGFDITDDEWPCIGLPDALLADRGELLGHQIENLESSFSMRIENTPPYRGEAKGIVERHFKTMHESFGPFVPGYVTGNLVKKRGGSDYRLDAKLTITDFTQIVLSSVLQHNQFAVLDKYDREVDMPTDLPSTPIHLWNWGIQNRTGRLRQTDSDALKIALLPRSEVTLSERGVGLFGLYYTSSEIDRLGWTHRGRDVKRTKKMMAAYDPLSADSIYLFYEKGSNKYWKCSLTEISRQYRGSSFWDVWQLQEEQKKVAAKAKLAAKESRREHEEFVLDKISQAVSDSPARSDRPKAERIRAINDNRSNEKKLERQSKTPKNVPSDKKSADVIPLKESSPDLDYPDYIDELFEDDD</sequence>
<dbReference type="OrthoDB" id="501284at2"/>
<feature type="region of interest" description="Disordered" evidence="1">
    <location>
        <begin position="143"/>
        <end position="167"/>
    </location>
</feature>
<keyword evidence="4" id="KW-1185">Reference proteome</keyword>
<feature type="domain" description="Integrase catalytic" evidence="2">
    <location>
        <begin position="261"/>
        <end position="472"/>
    </location>
</feature>
<evidence type="ECO:0000259" key="2">
    <source>
        <dbReference type="PROSITE" id="PS50994"/>
    </source>
</evidence>
<feature type="compositionally biased region" description="Basic and acidic residues" evidence="1">
    <location>
        <begin position="626"/>
        <end position="653"/>
    </location>
</feature>
<dbReference type="Pfam" id="PF09299">
    <property type="entry name" value="Mu-transpos_C"/>
    <property type="match status" value="1"/>
</dbReference>
<dbReference type="EMBL" id="PIQH01000002">
    <property type="protein sequence ID" value="RUO80955.1"/>
    <property type="molecule type" value="Genomic_DNA"/>
</dbReference>
<dbReference type="InterPro" id="IPR015378">
    <property type="entry name" value="Transposase-like_Mu_C"/>
</dbReference>
<evidence type="ECO:0000256" key="1">
    <source>
        <dbReference type="SAM" id="MobiDB-lite"/>
    </source>
</evidence>
<feature type="compositionally biased region" description="Basic residues" evidence="1">
    <location>
        <begin position="146"/>
        <end position="162"/>
    </location>
</feature>
<protein>
    <submittedName>
        <fullName evidence="3">Transposase</fullName>
    </submittedName>
</protein>
<evidence type="ECO:0000313" key="4">
    <source>
        <dbReference type="Proteomes" id="UP000287996"/>
    </source>
</evidence>
<proteinExistence type="predicted"/>
<reference evidence="3 4" key="1">
    <citation type="journal article" date="2011" name="Front. Microbiol.">
        <title>Genomic signatures of strain selection and enhancement in Bacillus atrophaeus var. globigii, a historical biowarfare simulant.</title>
        <authorList>
            <person name="Gibbons H.S."/>
            <person name="Broomall S.M."/>
            <person name="McNew L.A."/>
            <person name="Daligault H."/>
            <person name="Chapman C."/>
            <person name="Bruce D."/>
            <person name="Karavis M."/>
            <person name="Krepps M."/>
            <person name="McGregor P.A."/>
            <person name="Hong C."/>
            <person name="Park K.H."/>
            <person name="Akmal A."/>
            <person name="Feldman A."/>
            <person name="Lin J.S."/>
            <person name="Chang W.E."/>
            <person name="Higgs B.W."/>
            <person name="Demirev P."/>
            <person name="Lindquist J."/>
            <person name="Liem A."/>
            <person name="Fochler E."/>
            <person name="Read T.D."/>
            <person name="Tapia R."/>
            <person name="Johnson S."/>
            <person name="Bishop-Lilly K.A."/>
            <person name="Detter C."/>
            <person name="Han C."/>
            <person name="Sozhamannan S."/>
            <person name="Rosenzweig C.N."/>
            <person name="Skowronski E.W."/>
        </authorList>
    </citation>
    <scope>NUCLEOTIDE SEQUENCE [LARGE SCALE GENOMIC DNA]</scope>
    <source>
        <strain evidence="3 4">CC-PW-9</strain>
    </source>
</reference>
<dbReference type="Gene3D" id="3.30.420.10">
    <property type="entry name" value="Ribonuclease H-like superfamily/Ribonuclease H"/>
    <property type="match status" value="1"/>
</dbReference>
<feature type="region of interest" description="Disordered" evidence="1">
    <location>
        <begin position="620"/>
        <end position="684"/>
    </location>
</feature>
<dbReference type="SUPFAM" id="SSF53098">
    <property type="entry name" value="Ribonuclease H-like"/>
    <property type="match status" value="1"/>
</dbReference>
<dbReference type="AlphaFoldDB" id="A0A432ZSQ0"/>
<dbReference type="GO" id="GO:0015074">
    <property type="term" value="P:DNA integration"/>
    <property type="evidence" value="ECO:0007669"/>
    <property type="project" value="InterPro"/>
</dbReference>
<organism evidence="3 4">
    <name type="scientific">Idiomarina tyrosinivorans</name>
    <dbReference type="NCBI Taxonomy" id="1445662"/>
    <lineage>
        <taxon>Bacteria</taxon>
        <taxon>Pseudomonadati</taxon>
        <taxon>Pseudomonadota</taxon>
        <taxon>Gammaproteobacteria</taxon>
        <taxon>Alteromonadales</taxon>
        <taxon>Idiomarinaceae</taxon>
        <taxon>Idiomarina</taxon>
    </lineage>
</organism>
<dbReference type="PROSITE" id="PS50994">
    <property type="entry name" value="INTEGRASE"/>
    <property type="match status" value="1"/>
</dbReference>
<dbReference type="InterPro" id="IPR012337">
    <property type="entry name" value="RNaseH-like_sf"/>
</dbReference>
<dbReference type="InterPro" id="IPR001584">
    <property type="entry name" value="Integrase_cat-core"/>
</dbReference>
<dbReference type="GO" id="GO:0003676">
    <property type="term" value="F:nucleic acid binding"/>
    <property type="evidence" value="ECO:0007669"/>
    <property type="project" value="InterPro"/>
</dbReference>
<evidence type="ECO:0000313" key="3">
    <source>
        <dbReference type="EMBL" id="RUO80955.1"/>
    </source>
</evidence>
<dbReference type="RefSeq" id="WP_126840961.1">
    <property type="nucleotide sequence ID" value="NZ_PIQH01000002.1"/>
</dbReference>
<accession>A0A432ZSQ0</accession>
<dbReference type="Proteomes" id="UP000287996">
    <property type="component" value="Unassembled WGS sequence"/>
</dbReference>
<name>A0A432ZSQ0_9GAMM</name>
<comment type="caution">
    <text evidence="3">The sequence shown here is derived from an EMBL/GenBank/DDBJ whole genome shotgun (WGS) entry which is preliminary data.</text>
</comment>
<dbReference type="InterPro" id="IPR036397">
    <property type="entry name" value="RNaseH_sf"/>
</dbReference>
<gene>
    <name evidence="3" type="ORF">CWI84_02245</name>
</gene>